<accession>A0A1M4W347</accession>
<protein>
    <submittedName>
        <fullName evidence="1">Uncharacterized protein</fullName>
    </submittedName>
</protein>
<dbReference type="Proteomes" id="UP000184287">
    <property type="component" value="Unassembled WGS sequence"/>
</dbReference>
<dbReference type="STRING" id="288992.SAMN04488522_1011112"/>
<dbReference type="EMBL" id="FQUQ01000001">
    <property type="protein sequence ID" value="SHE75533.1"/>
    <property type="molecule type" value="Genomic_DNA"/>
</dbReference>
<gene>
    <name evidence="1" type="ORF">SAMN04488522_1011112</name>
</gene>
<evidence type="ECO:0000313" key="1">
    <source>
        <dbReference type="EMBL" id="SHE75533.1"/>
    </source>
</evidence>
<dbReference type="RefSeq" id="WP_234994456.1">
    <property type="nucleotide sequence ID" value="NZ_FQUQ01000001.1"/>
</dbReference>
<dbReference type="AlphaFoldDB" id="A0A1M4W347"/>
<sequence length="188" mass="20933">MSNPLLEPIHGISLEDYSAACAKLGSGLSENEVATALGVELPVWQEANLLWPERMKEDSTFQIVTLFGQYFGAADQHPKFSNLQATVSEEGAGNIQKIKTDKDFYQELEVARQVAYDHGLDGASWITDKYGITLGDFQVAASLWNEQIHKDIAADYQKYNQTQDAYKQKYTQLFANAQGGNVADDIEF</sequence>
<keyword evidence="2" id="KW-1185">Reference proteome</keyword>
<proteinExistence type="predicted"/>
<evidence type="ECO:0000313" key="2">
    <source>
        <dbReference type="Proteomes" id="UP000184287"/>
    </source>
</evidence>
<dbReference type="Pfam" id="PF20325">
    <property type="entry name" value="DUF6620"/>
    <property type="match status" value="1"/>
</dbReference>
<reference evidence="2" key="1">
    <citation type="submission" date="2016-11" db="EMBL/GenBank/DDBJ databases">
        <authorList>
            <person name="Varghese N."/>
            <person name="Submissions S."/>
        </authorList>
    </citation>
    <scope>NUCLEOTIDE SEQUENCE [LARGE SCALE GENOMIC DNA]</scope>
    <source>
        <strain evidence="2">DSM 16990</strain>
    </source>
</reference>
<name>A0A1M4W347_9SPHI</name>
<dbReference type="InterPro" id="IPR046728">
    <property type="entry name" value="DUF6620"/>
</dbReference>
<organism evidence="1 2">
    <name type="scientific">Pedobacter caeni</name>
    <dbReference type="NCBI Taxonomy" id="288992"/>
    <lineage>
        <taxon>Bacteria</taxon>
        <taxon>Pseudomonadati</taxon>
        <taxon>Bacteroidota</taxon>
        <taxon>Sphingobacteriia</taxon>
        <taxon>Sphingobacteriales</taxon>
        <taxon>Sphingobacteriaceae</taxon>
        <taxon>Pedobacter</taxon>
    </lineage>
</organism>